<feature type="compositionally biased region" description="Basic and acidic residues" evidence="1">
    <location>
        <begin position="61"/>
        <end position="79"/>
    </location>
</feature>
<sequence>MLENMDLANRDHLVGIAPAVVGVIVTILLIVAVFWGRRKRDAEPPPPAAPQRRMGAWSTPEEQREGPKSPDHGPGHADEEGTVGYVTEHHEQNEVPPLDQEHRMLPHELNPASHEEELSEERKKWHEGGSGGFGSGGGGHT</sequence>
<dbReference type="InterPro" id="IPR045513">
    <property type="entry name" value="DUF6479"/>
</dbReference>
<feature type="compositionally biased region" description="Basic and acidic residues" evidence="1">
    <location>
        <begin position="87"/>
        <end position="106"/>
    </location>
</feature>
<gene>
    <name evidence="3" type="ORF">JO379_002754</name>
</gene>
<keyword evidence="2" id="KW-0472">Membrane</keyword>
<feature type="transmembrane region" description="Helical" evidence="2">
    <location>
        <begin position="12"/>
        <end position="35"/>
    </location>
</feature>
<reference evidence="3 4" key="1">
    <citation type="submission" date="2021-03" db="EMBL/GenBank/DDBJ databases">
        <title>Sequencing the genomes of 1000 actinobacteria strains.</title>
        <authorList>
            <person name="Klenk H.-P."/>
        </authorList>
    </citation>
    <scope>NUCLEOTIDE SEQUENCE [LARGE SCALE GENOMIC DNA]</scope>
    <source>
        <strain evidence="3 4">DSM 41480</strain>
    </source>
</reference>
<feature type="compositionally biased region" description="Gly residues" evidence="1">
    <location>
        <begin position="128"/>
        <end position="141"/>
    </location>
</feature>
<keyword evidence="2" id="KW-1133">Transmembrane helix</keyword>
<accession>A0ABS4Y3C8</accession>
<keyword evidence="4" id="KW-1185">Reference proteome</keyword>
<feature type="region of interest" description="Disordered" evidence="1">
    <location>
        <begin position="39"/>
        <end position="141"/>
    </location>
</feature>
<dbReference type="GeneID" id="91569620"/>
<evidence type="ECO:0000256" key="2">
    <source>
        <dbReference type="SAM" id="Phobius"/>
    </source>
</evidence>
<proteinExistence type="predicted"/>
<dbReference type="EMBL" id="JAGIOH010000001">
    <property type="protein sequence ID" value="MBP2403285.1"/>
    <property type="molecule type" value="Genomic_DNA"/>
</dbReference>
<dbReference type="Proteomes" id="UP001519291">
    <property type="component" value="Unassembled WGS sequence"/>
</dbReference>
<keyword evidence="2" id="KW-0812">Transmembrane</keyword>
<organism evidence="3 4">
    <name type="scientific">Streptomyces syringium</name>
    <dbReference type="NCBI Taxonomy" id="76729"/>
    <lineage>
        <taxon>Bacteria</taxon>
        <taxon>Bacillati</taxon>
        <taxon>Actinomycetota</taxon>
        <taxon>Actinomycetes</taxon>
        <taxon>Kitasatosporales</taxon>
        <taxon>Streptomycetaceae</taxon>
        <taxon>Streptomyces</taxon>
    </lineage>
</organism>
<evidence type="ECO:0000313" key="4">
    <source>
        <dbReference type="Proteomes" id="UP001519291"/>
    </source>
</evidence>
<evidence type="ECO:0000256" key="1">
    <source>
        <dbReference type="SAM" id="MobiDB-lite"/>
    </source>
</evidence>
<feature type="compositionally biased region" description="Basic and acidic residues" evidence="1">
    <location>
        <begin position="113"/>
        <end position="127"/>
    </location>
</feature>
<evidence type="ECO:0008006" key="5">
    <source>
        <dbReference type="Google" id="ProtNLM"/>
    </source>
</evidence>
<evidence type="ECO:0000313" key="3">
    <source>
        <dbReference type="EMBL" id="MBP2403285.1"/>
    </source>
</evidence>
<dbReference type="Pfam" id="PF20087">
    <property type="entry name" value="DUF6479"/>
    <property type="match status" value="1"/>
</dbReference>
<comment type="caution">
    <text evidence="3">The sequence shown here is derived from an EMBL/GenBank/DDBJ whole genome shotgun (WGS) entry which is preliminary data.</text>
</comment>
<name>A0ABS4Y3C8_9ACTN</name>
<protein>
    <recommendedName>
        <fullName evidence="5">MYXO-CTERM domain-containing protein</fullName>
    </recommendedName>
</protein>
<dbReference type="RefSeq" id="WP_242626176.1">
    <property type="nucleotide sequence ID" value="NZ_JAGIOH010000001.1"/>
</dbReference>